<keyword evidence="2" id="KW-1185">Reference proteome</keyword>
<dbReference type="EMBL" id="CP043661">
    <property type="protein sequence ID" value="QNE17292.1"/>
    <property type="molecule type" value="Genomic_DNA"/>
</dbReference>
<organism evidence="1 2">
    <name type="scientific">Kribbella qitaiheensis</name>
    <dbReference type="NCBI Taxonomy" id="1544730"/>
    <lineage>
        <taxon>Bacteria</taxon>
        <taxon>Bacillati</taxon>
        <taxon>Actinomycetota</taxon>
        <taxon>Actinomycetes</taxon>
        <taxon>Propionibacteriales</taxon>
        <taxon>Kribbellaceae</taxon>
        <taxon>Kribbella</taxon>
    </lineage>
</organism>
<sequence>MHVLDIEVSPGLLNSWVDWLAPDRQPFFVTAKQAKAWSLSPEPAEPDKQLRDTYRTYNLDSRLKSVWLDEAGFMELPRQTRGALVRAQVTHDRDAVPTVRAWREVLGQDIAQQADGHRFVWWKSVLRDVAPVVLPRIVSEDFGPSRHRAVPTSVWSASDGALPRARELAGTFPDGSGPNCFGTVMAAAGVDGAAEEWMLREPFDAWLDQHTTRGGRDEVPGTVLVWRDNNRAVQHAAVTLGAGWALHKPSQSWMSPRKIRTTQEILRSTRTPGWHLTRHTITT</sequence>
<reference evidence="1 2" key="2">
    <citation type="journal article" date="2020" name="Microbiol. Resour. Announc.">
        <title>Antarctic desert soil bacteria exhibit high novel natural product potential, evaluated through long-read genome sequencing and comparative genomics.</title>
        <authorList>
            <person name="Benaud N."/>
            <person name="Edwards R.J."/>
            <person name="Amos T.G."/>
            <person name="D'Agostino P.M."/>
            <person name="Gutierrez-Chavez C."/>
            <person name="Montgomery K."/>
            <person name="Nicetic I."/>
            <person name="Ferrari B.C."/>
        </authorList>
    </citation>
    <scope>NUCLEOTIDE SEQUENCE [LARGE SCALE GENOMIC DNA]</scope>
    <source>
        <strain evidence="1 2">SPB151</strain>
    </source>
</reference>
<dbReference type="RefSeq" id="WP_185446124.1">
    <property type="nucleotide sequence ID" value="NZ_CP043661.1"/>
</dbReference>
<name>A0A7G6WTH7_9ACTN</name>
<evidence type="ECO:0000313" key="1">
    <source>
        <dbReference type="EMBL" id="QNE17292.1"/>
    </source>
</evidence>
<accession>A0A7G6WTH7</accession>
<dbReference type="Proteomes" id="UP000515563">
    <property type="component" value="Chromosome"/>
</dbReference>
<gene>
    <name evidence="1" type="ORF">F1D05_04365</name>
</gene>
<reference evidence="2" key="1">
    <citation type="submission" date="2019-09" db="EMBL/GenBank/DDBJ databases">
        <title>Antimicrobial potential of Antarctic Bacteria.</title>
        <authorList>
            <person name="Benaud N."/>
            <person name="Edwards R.J."/>
            <person name="Ferrari B.C."/>
        </authorList>
    </citation>
    <scope>NUCLEOTIDE SEQUENCE [LARGE SCALE GENOMIC DNA]</scope>
    <source>
        <strain evidence="2">SPB151</strain>
    </source>
</reference>
<proteinExistence type="predicted"/>
<evidence type="ECO:0000313" key="2">
    <source>
        <dbReference type="Proteomes" id="UP000515563"/>
    </source>
</evidence>
<dbReference type="AlphaFoldDB" id="A0A7G6WTH7"/>
<protein>
    <submittedName>
        <fullName evidence="1">Uncharacterized protein</fullName>
    </submittedName>
</protein>
<dbReference type="KEGG" id="kqi:F1D05_04365"/>